<dbReference type="InterPro" id="IPR025238">
    <property type="entry name" value="DUF4184"/>
</dbReference>
<keyword evidence="3" id="KW-1185">Reference proteome</keyword>
<gene>
    <name evidence="2" type="ORF">ACFSW5_19015</name>
</gene>
<dbReference type="RefSeq" id="WP_379276508.1">
    <property type="nucleotide sequence ID" value="NZ_JBHUGT010000021.1"/>
</dbReference>
<comment type="caution">
    <text evidence="2">The sequence shown here is derived from an EMBL/GenBank/DDBJ whole genome shotgun (WGS) entry which is preliminary data.</text>
</comment>
<evidence type="ECO:0000313" key="3">
    <source>
        <dbReference type="Proteomes" id="UP001597493"/>
    </source>
</evidence>
<name>A0ABW5R225_9BACL</name>
<reference evidence="3" key="1">
    <citation type="journal article" date="2019" name="Int. J. Syst. Evol. Microbiol.">
        <title>The Global Catalogue of Microorganisms (GCM) 10K type strain sequencing project: providing services to taxonomists for standard genome sequencing and annotation.</title>
        <authorList>
            <consortium name="The Broad Institute Genomics Platform"/>
            <consortium name="The Broad Institute Genome Sequencing Center for Infectious Disease"/>
            <person name="Wu L."/>
            <person name="Ma J."/>
        </authorList>
    </citation>
    <scope>NUCLEOTIDE SEQUENCE [LARGE SCALE GENOMIC DNA]</scope>
    <source>
        <strain evidence="3">TISTR 1827</strain>
    </source>
</reference>
<accession>A0ABW5R225</accession>
<evidence type="ECO:0000256" key="1">
    <source>
        <dbReference type="SAM" id="Phobius"/>
    </source>
</evidence>
<evidence type="ECO:0000313" key="2">
    <source>
        <dbReference type="EMBL" id="MFD2662351.1"/>
    </source>
</evidence>
<dbReference type="EMBL" id="JBHUMY010000027">
    <property type="protein sequence ID" value="MFD2662351.1"/>
    <property type="molecule type" value="Genomic_DNA"/>
</dbReference>
<feature type="transmembrane region" description="Helical" evidence="1">
    <location>
        <begin position="51"/>
        <end position="70"/>
    </location>
</feature>
<protein>
    <submittedName>
        <fullName evidence="2">DUF4184 family protein</fullName>
    </submittedName>
</protein>
<feature type="transmembrane region" description="Helical" evidence="1">
    <location>
        <begin position="105"/>
        <end position="123"/>
    </location>
</feature>
<keyword evidence="1" id="KW-0472">Membrane</keyword>
<keyword evidence="1" id="KW-1133">Transmembrane helix</keyword>
<sequence length="319" mass="35829">MPFTLSHPLYAVPLRKLIPALSATGLALGSMMPDMEYFIAMQPVRTNGHTLAGFILNGIPLCTALAYAFHRIVMSALPYLLPSAGGLNRFAADCRSDWSLKSLRSFISFYVSLFIGFLSHLFVDGWTHRTGFYVNMFPSLRKPVVAGFPGYWLLQQSLSVIGLLLPLLYLFVLWRSWSKGENASASRRQVQPGSFMPYLPCWSARCGIRLFGQAGEGERSVYAQYLVCRSFYFAVVWFIRGGIAPDRKAPLQNVSGALRSCVIRPVVWPAANRQADTFLRRHCIMALVHFRIVRTALCGIGSRRRRYAQPGHCFKQHAP</sequence>
<organism evidence="2 3">
    <name type="scientific">Paenibacillus thailandensis</name>
    <dbReference type="NCBI Taxonomy" id="393250"/>
    <lineage>
        <taxon>Bacteria</taxon>
        <taxon>Bacillati</taxon>
        <taxon>Bacillota</taxon>
        <taxon>Bacilli</taxon>
        <taxon>Bacillales</taxon>
        <taxon>Paenibacillaceae</taxon>
        <taxon>Paenibacillus</taxon>
    </lineage>
</organism>
<keyword evidence="1" id="KW-0812">Transmembrane</keyword>
<dbReference type="Proteomes" id="UP001597493">
    <property type="component" value="Unassembled WGS sequence"/>
</dbReference>
<dbReference type="Pfam" id="PF13803">
    <property type="entry name" value="DUF4184"/>
    <property type="match status" value="1"/>
</dbReference>
<feature type="transmembrane region" description="Helical" evidence="1">
    <location>
        <begin position="144"/>
        <end position="172"/>
    </location>
</feature>
<proteinExistence type="predicted"/>